<name>A0A0G0QSD2_9BACT</name>
<dbReference type="AlphaFoldDB" id="A0A0G0QSD2"/>
<dbReference type="Proteomes" id="UP000034301">
    <property type="component" value="Unassembled WGS sequence"/>
</dbReference>
<proteinExistence type="predicted"/>
<accession>A0A0G0QSD2</accession>
<reference evidence="1 2" key="1">
    <citation type="journal article" date="2015" name="Nature">
        <title>rRNA introns, odd ribosomes, and small enigmatic genomes across a large radiation of phyla.</title>
        <authorList>
            <person name="Brown C.T."/>
            <person name="Hug L.A."/>
            <person name="Thomas B.C."/>
            <person name="Sharon I."/>
            <person name="Castelle C.J."/>
            <person name="Singh A."/>
            <person name="Wilkins M.J."/>
            <person name="Williams K.H."/>
            <person name="Banfield J.F."/>
        </authorList>
    </citation>
    <scope>NUCLEOTIDE SEQUENCE [LARGE SCALE GENOMIC DNA]</scope>
</reference>
<organism evidence="1 2">
    <name type="scientific">Candidatus Nomurabacteria bacterium GW2011_GWF2_40_12</name>
    <dbReference type="NCBI Taxonomy" id="1618776"/>
    <lineage>
        <taxon>Bacteria</taxon>
        <taxon>Candidatus Nomuraibacteriota</taxon>
    </lineage>
</organism>
<evidence type="ECO:0000313" key="2">
    <source>
        <dbReference type="Proteomes" id="UP000034301"/>
    </source>
</evidence>
<gene>
    <name evidence="1" type="ORF">UT78_C0005G0058</name>
</gene>
<protein>
    <submittedName>
        <fullName evidence="1">Uncharacterized protein</fullName>
    </submittedName>
</protein>
<comment type="caution">
    <text evidence="1">The sequence shown here is derived from an EMBL/GenBank/DDBJ whole genome shotgun (WGS) entry which is preliminary data.</text>
</comment>
<dbReference type="EMBL" id="LBYC01000005">
    <property type="protein sequence ID" value="KKR43334.1"/>
    <property type="molecule type" value="Genomic_DNA"/>
</dbReference>
<evidence type="ECO:0000313" key="1">
    <source>
        <dbReference type="EMBL" id="KKR43334.1"/>
    </source>
</evidence>
<sequence>MQTILPGYGNSHIPGVWVWITTLLNYERKQAHKPRMLDGGSESALILGSDAGPLVAYNLAVWI</sequence>